<dbReference type="OMA" id="ITRACKI"/>
<dbReference type="GO" id="GO:0016787">
    <property type="term" value="F:hydrolase activity"/>
    <property type="evidence" value="ECO:0007669"/>
    <property type="project" value="InterPro"/>
</dbReference>
<feature type="transmembrane region" description="Helical" evidence="1">
    <location>
        <begin position="87"/>
        <end position="108"/>
    </location>
</feature>
<feature type="transmembrane region" description="Helical" evidence="1">
    <location>
        <begin position="51"/>
        <end position="75"/>
    </location>
</feature>
<dbReference type="RefSeq" id="XP_004258233.1">
    <property type="nucleotide sequence ID" value="XM_004258185.1"/>
</dbReference>
<keyword evidence="1" id="KW-0472">Membrane</keyword>
<name>A0A0A1U9E1_ENTIV</name>
<dbReference type="Pfam" id="PF00149">
    <property type="entry name" value="Metallophos"/>
    <property type="match status" value="1"/>
</dbReference>
<dbReference type="GeneID" id="14890319"/>
<keyword evidence="1" id="KW-1133">Transmembrane helix</keyword>
<feature type="transmembrane region" description="Helical" evidence="1">
    <location>
        <begin position="12"/>
        <end position="39"/>
    </location>
</feature>
<feature type="transmembrane region" description="Helical" evidence="1">
    <location>
        <begin position="148"/>
        <end position="170"/>
    </location>
</feature>
<keyword evidence="4" id="KW-1185">Reference proteome</keyword>
<dbReference type="EMBL" id="KB206474">
    <property type="protein sequence ID" value="ELP91462.1"/>
    <property type="molecule type" value="Genomic_DNA"/>
</dbReference>
<dbReference type="InterPro" id="IPR004843">
    <property type="entry name" value="Calcineurin-like_PHP"/>
</dbReference>
<dbReference type="InterPro" id="IPR029052">
    <property type="entry name" value="Metallo-depent_PP-like"/>
</dbReference>
<dbReference type="InterPro" id="IPR051158">
    <property type="entry name" value="Metallophosphoesterase_sf"/>
</dbReference>
<keyword evidence="1" id="KW-0812">Transmembrane</keyword>
<dbReference type="Gene3D" id="3.60.21.10">
    <property type="match status" value="1"/>
</dbReference>
<dbReference type="KEGG" id="eiv:EIN_155890"/>
<dbReference type="OrthoDB" id="783096at2759"/>
<dbReference type="PANTHER" id="PTHR31302">
    <property type="entry name" value="TRANSMEMBRANE PROTEIN WITH METALLOPHOSPHOESTERASE DOMAIN-RELATED"/>
    <property type="match status" value="1"/>
</dbReference>
<reference evidence="3 4" key="1">
    <citation type="submission" date="2012-10" db="EMBL/GenBank/DDBJ databases">
        <authorList>
            <person name="Zafar N."/>
            <person name="Inman J."/>
            <person name="Hall N."/>
            <person name="Lorenzi H."/>
            <person name="Caler E."/>
        </authorList>
    </citation>
    <scope>NUCLEOTIDE SEQUENCE [LARGE SCALE GENOMIC DNA]</scope>
    <source>
        <strain evidence="3 4">IP1</strain>
    </source>
</reference>
<proteinExistence type="predicted"/>
<gene>
    <name evidence="3" type="ORF">EIN_155890</name>
</gene>
<accession>A0A0A1U9E1</accession>
<evidence type="ECO:0000259" key="2">
    <source>
        <dbReference type="Pfam" id="PF00149"/>
    </source>
</evidence>
<dbReference type="VEuPathDB" id="AmoebaDB:EIN_155890"/>
<evidence type="ECO:0000313" key="3">
    <source>
        <dbReference type="EMBL" id="ELP91462.1"/>
    </source>
</evidence>
<dbReference type="AlphaFoldDB" id="A0A0A1U9E1"/>
<sequence>MKEKWYSAKFVAFSLVAVFFATFLWSVSISRFILIIPFNTYEDTTNVVRDFWITFAVSLGVSHLVILFFILLYCMDFLFESTLFRKFNLYIASGLTIIFNAIPFMMIFDVVNIVLCASKLFGSSAFRTDLFNKGKFISFVTFNYVGTYYRLIPIFCILFGMAAVSIYGLIEGHLLHVKNTTIKSDKFDRPFKFVHISDIHIGSRFLSHAEKIVKLILKEKPQFVVITGDLTDSPNVQEYELLPFKKLSEKCPIYMCMGNHDYVTGKTKVEEITRACKIHLLINEVCMVDKYNTMIAGTNDTNTLSHYFDSLNVVKQLVEPRAYNIMLQHRPQGVEETCETGLFDLMLSGHTHVGQFAPFGWFVYLFFRRPNGFYNIKKGDHKMKLYTSPGTGAWAPHMRTMGTNDIMVFHMQPTITPSVISDVEIAM</sequence>
<dbReference type="SUPFAM" id="SSF56300">
    <property type="entry name" value="Metallo-dependent phosphatases"/>
    <property type="match status" value="1"/>
</dbReference>
<feature type="domain" description="Calcineurin-like phosphoesterase" evidence="2">
    <location>
        <begin position="191"/>
        <end position="353"/>
    </location>
</feature>
<organism evidence="3 4">
    <name type="scientific">Entamoeba invadens IP1</name>
    <dbReference type="NCBI Taxonomy" id="370355"/>
    <lineage>
        <taxon>Eukaryota</taxon>
        <taxon>Amoebozoa</taxon>
        <taxon>Evosea</taxon>
        <taxon>Archamoebae</taxon>
        <taxon>Mastigamoebida</taxon>
        <taxon>Entamoebidae</taxon>
        <taxon>Entamoeba</taxon>
    </lineage>
</organism>
<protein>
    <recommendedName>
        <fullName evidence="2">Calcineurin-like phosphoesterase domain-containing protein</fullName>
    </recommendedName>
</protein>
<dbReference type="Proteomes" id="UP000014680">
    <property type="component" value="Unassembled WGS sequence"/>
</dbReference>
<evidence type="ECO:0000313" key="4">
    <source>
        <dbReference type="Proteomes" id="UP000014680"/>
    </source>
</evidence>
<evidence type="ECO:0000256" key="1">
    <source>
        <dbReference type="SAM" id="Phobius"/>
    </source>
</evidence>
<dbReference type="PANTHER" id="PTHR31302:SF0">
    <property type="entry name" value="TRANSMEMBRANE PROTEIN WITH METALLOPHOSPHOESTERASE DOMAIN"/>
    <property type="match status" value="1"/>
</dbReference>